<evidence type="ECO:0000313" key="2">
    <source>
        <dbReference type="Proteomes" id="UP001337655"/>
    </source>
</evidence>
<keyword evidence="2" id="KW-1185">Reference proteome</keyword>
<protein>
    <submittedName>
        <fullName evidence="1">Uncharacterized protein</fullName>
    </submittedName>
</protein>
<reference evidence="1 2" key="1">
    <citation type="submission" date="2023-08" db="EMBL/GenBank/DDBJ databases">
        <title>Black Yeasts Isolated from many extreme environments.</title>
        <authorList>
            <person name="Coleine C."/>
            <person name="Stajich J.E."/>
            <person name="Selbmann L."/>
        </authorList>
    </citation>
    <scope>NUCLEOTIDE SEQUENCE [LARGE SCALE GENOMIC DNA]</scope>
    <source>
        <strain evidence="1 2">CCFEE 5935</strain>
    </source>
</reference>
<evidence type="ECO:0000313" key="1">
    <source>
        <dbReference type="EMBL" id="KAK5174304.1"/>
    </source>
</evidence>
<proteinExistence type="predicted"/>
<dbReference type="GeneID" id="89922732"/>
<accession>A0AAV9PPU3</accession>
<dbReference type="EMBL" id="JAVRRT010000002">
    <property type="protein sequence ID" value="KAK5174304.1"/>
    <property type="molecule type" value="Genomic_DNA"/>
</dbReference>
<dbReference type="RefSeq" id="XP_064662973.1">
    <property type="nucleotide sequence ID" value="XM_064798646.1"/>
</dbReference>
<dbReference type="Proteomes" id="UP001337655">
    <property type="component" value="Unassembled WGS sequence"/>
</dbReference>
<comment type="caution">
    <text evidence="1">The sequence shown here is derived from an EMBL/GenBank/DDBJ whole genome shotgun (WGS) entry which is preliminary data.</text>
</comment>
<name>A0AAV9PPU3_9PEZI</name>
<dbReference type="AlphaFoldDB" id="A0AAV9PPU3"/>
<gene>
    <name evidence="1" type="ORF">LTR77_001384</name>
</gene>
<organism evidence="1 2">
    <name type="scientific">Saxophila tyrrhenica</name>
    <dbReference type="NCBI Taxonomy" id="1690608"/>
    <lineage>
        <taxon>Eukaryota</taxon>
        <taxon>Fungi</taxon>
        <taxon>Dikarya</taxon>
        <taxon>Ascomycota</taxon>
        <taxon>Pezizomycotina</taxon>
        <taxon>Dothideomycetes</taxon>
        <taxon>Dothideomycetidae</taxon>
        <taxon>Mycosphaerellales</taxon>
        <taxon>Extremaceae</taxon>
        <taxon>Saxophila</taxon>
    </lineage>
</organism>
<sequence length="63" mass="7062">MSPDVEFDKETMDRAFQDAADRLKSGAGKIGNFNKSVGELEKTIKRCLGEESDEYWKRTMGGS</sequence>